<dbReference type="Pfam" id="PF04118">
    <property type="entry name" value="Dopey_N"/>
    <property type="match status" value="1"/>
</dbReference>
<evidence type="ECO:0000259" key="10">
    <source>
        <dbReference type="Pfam" id="PF24598"/>
    </source>
</evidence>
<evidence type="ECO:0000256" key="3">
    <source>
        <dbReference type="ARBA" id="ARBA00022927"/>
    </source>
</evidence>
<dbReference type="InterPro" id="IPR007249">
    <property type="entry name" value="DOP1_N"/>
</dbReference>
<evidence type="ECO:0000256" key="1">
    <source>
        <dbReference type="ARBA" id="ARBA00004395"/>
    </source>
</evidence>
<feature type="compositionally biased region" description="Basic and acidic residues" evidence="7">
    <location>
        <begin position="28"/>
        <end position="38"/>
    </location>
</feature>
<keyword evidence="5" id="KW-0472">Membrane</keyword>
<feature type="compositionally biased region" description="Basic and acidic residues" evidence="7">
    <location>
        <begin position="1"/>
        <end position="10"/>
    </location>
</feature>
<dbReference type="OrthoDB" id="297643at2759"/>
<evidence type="ECO:0000256" key="5">
    <source>
        <dbReference type="ARBA" id="ARBA00023136"/>
    </source>
</evidence>
<evidence type="ECO:0000259" key="9">
    <source>
        <dbReference type="Pfam" id="PF24597"/>
    </source>
</evidence>
<feature type="region of interest" description="Disordered" evidence="7">
    <location>
        <begin position="800"/>
        <end position="824"/>
    </location>
</feature>
<feature type="domain" description="DOP1-like C-terminal" evidence="10">
    <location>
        <begin position="1345"/>
        <end position="1811"/>
    </location>
</feature>
<dbReference type="OMA" id="GLETCIA"/>
<dbReference type="Proteomes" id="UP000030641">
    <property type="component" value="Unassembled WGS sequence"/>
</dbReference>
<accession>A0A074Z3P1</accession>
<dbReference type="FunCoup" id="A0A074Z3P1">
    <property type="interactions" value="120"/>
</dbReference>
<evidence type="ECO:0000313" key="11">
    <source>
        <dbReference type="EMBL" id="KEQ93611.1"/>
    </source>
</evidence>
<dbReference type="InParanoid" id="A0A074Z3P1"/>
<dbReference type="InterPro" id="IPR056457">
    <property type="entry name" value="DOP1_C"/>
</dbReference>
<keyword evidence="12" id="KW-1185">Reference proteome</keyword>
<dbReference type="GO" id="GO:0000139">
    <property type="term" value="C:Golgi membrane"/>
    <property type="evidence" value="ECO:0007669"/>
    <property type="project" value="UniProtKB-SubCell"/>
</dbReference>
<dbReference type="PANTHER" id="PTHR14042:SF24">
    <property type="entry name" value="PROTEIN DOPEY-1 HOMOLOG"/>
    <property type="match status" value="1"/>
</dbReference>
<feature type="domain" description="DOP1-like middle TPR" evidence="9">
    <location>
        <begin position="386"/>
        <end position="580"/>
    </location>
</feature>
<protein>
    <submittedName>
        <fullName evidence="11">Uncharacterized protein</fullName>
    </submittedName>
</protein>
<dbReference type="Pfam" id="PF24597">
    <property type="entry name" value="TPR_DOP1_M"/>
    <property type="match status" value="1"/>
</dbReference>
<dbReference type="HOGENOM" id="CLU_001197_1_0_1"/>
<comment type="subcellular location">
    <subcellularLocation>
        <location evidence="1">Golgi apparatus membrane</location>
        <topology evidence="1">Peripheral membrane protein</topology>
    </subcellularLocation>
</comment>
<comment type="similarity">
    <text evidence="6">Belongs to the DOP1 family.</text>
</comment>
<proteinExistence type="inferred from homology"/>
<feature type="domain" description="DOP1 N-terminal" evidence="8">
    <location>
        <begin position="38"/>
        <end position="358"/>
    </location>
</feature>
<keyword evidence="3" id="KW-0653">Protein transport</keyword>
<keyword evidence="4" id="KW-0333">Golgi apparatus</keyword>
<evidence type="ECO:0000256" key="6">
    <source>
        <dbReference type="ARBA" id="ARBA00046326"/>
    </source>
</evidence>
<organism evidence="11 12">
    <name type="scientific">Aureobasidium subglaciale (strain EXF-2481)</name>
    <name type="common">Aureobasidium pullulans var. subglaciale</name>
    <dbReference type="NCBI Taxonomy" id="1043005"/>
    <lineage>
        <taxon>Eukaryota</taxon>
        <taxon>Fungi</taxon>
        <taxon>Dikarya</taxon>
        <taxon>Ascomycota</taxon>
        <taxon>Pezizomycotina</taxon>
        <taxon>Dothideomycetes</taxon>
        <taxon>Dothideomycetidae</taxon>
        <taxon>Dothideales</taxon>
        <taxon>Saccotheciaceae</taxon>
        <taxon>Aureobasidium</taxon>
    </lineage>
</organism>
<dbReference type="STRING" id="1043005.A0A074Z3P1"/>
<dbReference type="GeneID" id="25361869"/>
<evidence type="ECO:0000259" key="8">
    <source>
        <dbReference type="Pfam" id="PF04118"/>
    </source>
</evidence>
<dbReference type="GO" id="GO:0005802">
    <property type="term" value="C:trans-Golgi network"/>
    <property type="evidence" value="ECO:0007669"/>
    <property type="project" value="TreeGrafter"/>
</dbReference>
<evidence type="ECO:0000313" key="12">
    <source>
        <dbReference type="Proteomes" id="UP000030641"/>
    </source>
</evidence>
<dbReference type="PANTHER" id="PTHR14042">
    <property type="entry name" value="DOPEY-RELATED"/>
    <property type="match status" value="1"/>
</dbReference>
<dbReference type="Pfam" id="PF24598">
    <property type="entry name" value="DOP1_C"/>
    <property type="match status" value="1"/>
</dbReference>
<evidence type="ECO:0000256" key="2">
    <source>
        <dbReference type="ARBA" id="ARBA00022448"/>
    </source>
</evidence>
<name>A0A074Z3P1_AURSE</name>
<dbReference type="InterPro" id="IPR040314">
    <property type="entry name" value="DOP1"/>
</dbReference>
<dbReference type="EMBL" id="KL584765">
    <property type="protein sequence ID" value="KEQ93611.1"/>
    <property type="molecule type" value="Genomic_DNA"/>
</dbReference>
<evidence type="ECO:0000256" key="7">
    <source>
        <dbReference type="SAM" id="MobiDB-lite"/>
    </source>
</evidence>
<dbReference type="GO" id="GO:0005768">
    <property type="term" value="C:endosome"/>
    <property type="evidence" value="ECO:0007669"/>
    <property type="project" value="TreeGrafter"/>
</dbReference>
<dbReference type="GO" id="GO:0015031">
    <property type="term" value="P:protein transport"/>
    <property type="evidence" value="ECO:0007669"/>
    <property type="project" value="UniProtKB-KW"/>
</dbReference>
<gene>
    <name evidence="11" type="ORF">AUEXF2481DRAFT_109881</name>
</gene>
<feature type="region of interest" description="Disordered" evidence="7">
    <location>
        <begin position="1"/>
        <end position="38"/>
    </location>
</feature>
<keyword evidence="2" id="KW-0813">Transport</keyword>
<sequence>MPFEPGDGRRSVSPLSTGRSSPALRAPRRVEDAVAQKDKTTRRYATAIERALSSFDSAQQEWADYIAFLARLLRALHPPPPSLEYLPHAQSVALRLAQCLNPALPSGVHQKALDVYASIFSFLPPPSLGQTLHVYLPGLVPVLSFASLSVRPLFYSVVEDRILKLDSEHIRPATKSLILALLPGIEDETSEDFDRAFHILDTLRQSSSRDIEDGPHAEGKDGYFWQCFFLAVITNPSRRQGALAFLTRKLPNFAPSKTSTESAQTEHRTLPLAAQAAINPEPGLLVRCFAAGLQDSQILVQRGFLDLLVTHLPLHSPVFRNHVRSKDMVLITTAAANCVLRRDMSLNRRLWSWFLGPDATASEAEDGAPLSPTDSRGNVSQKQALYFQKHGAAPLEKSIMNMLGQQCANPAARARPFRVCLSLMDRWEVGGLIVPKVLLPALRNVFEYSHASTPKQLEEVVRSASLFFDGVESSLIWSRLISVLLSSFDLRQFAEIDSIRSLEFLHFVVDRFDIRDEEMLLRHIPNTLLILLSRLGSILREDTDESERFMVLVLGFAQRLLRVLPPRAFAMDEPDASLETTWQPAKRPSVVKILVQQYMKEDFEETTTESEGLNRKCIAEYTIQSVMEVLKLVLTSKVLVNQLGLITDCFVSIITKTPNSEAFRSANIHDTFKQALEKESLLQDSSTEQSSFLVISSIMSVIVASLSGNQSQYFSHEQIMDLQTNVLNGIWHHLSPFRPKYHVEAVRLIWQLESLTKAEHQVEARLALLVSDQSETDGSELASRFTVLWEHTMQSFNLRSEGSGRPMSRRPSVMPTAGESGSDVDSEKVLTRPLLLLLDSLNSEGTGAADVVRSWLQSLSSLDRIFYIICSKLQNDVECFVDQASRKEGRHRTKRNAQQSLDDIHFCFQHLRNLLRNPNEHMWLTLSNLQFGFPSGPRSQIAKTDAIEFLARMCLKTLALQGHTVSQSLQHASLTILQTLIECPNPPLLNQLEVDNALIDILSKALKGPIGALQTVYLETISKALKLRATSVQSAFAPPKSPLASHRPSLTIEVPEKIPLPMVSTPPPELLDCLRSGLSSPSSRLFLEHWVDFLDQVLPLYADAVFANLLPLVECICKQVSNAFRYVKHISHSTKERIESVPISTLSALLHGLELVLAHVHRQFQNEEVIMPAPKSPEPSQGFFGNISGVFAQDGQHAPPSKTSRMNSRLTMILSFQDAIRICFSIWAWASNESGRSDTTCAATTSLNALKLRNRTRKILENLFAAEGLECLETLALIWSRPKPSEEAESAAVFSLLLVLDGSRPKNTVPVIINALYSRTNIDALDIGRRSSLTSDLSTAEVAAFLLSYSRAIEDDATDEIWTECTIFLRDVLSNPLPHRQILPSLLEFTVLLAEKIDNTNFGELRKMRRELGDIFLRLLTATFTARPLTNILEAPTTGSQLPSGASDLIHSLLYVTPKLPTILQSSDRVQTAVNIISSNVMTPAFHAKSFPENINRDLLKLFECVAQQGSTSKYWKKDIADAFNNPRLLTCSTELIQDGWYPVLRKWALSDKDRLPELLSKITTPSTAGIMFGVGANAARLEADRKTQLTLRKTMLLMLACEQDTFVGSLTQILDKVIDLCTADPSSSPSSTTRSEVFMVLRAMILSFSPVHLSAVWPVLNANLQRAITTCLPGGSVHEQETYSNLSLLQACKLLDLLTTLSPDEFQLHEWLYITDTIDAVYRPVDLNPVALTDEVAEVLGMENSEHSVFTPSNALGTSPSESGARKPFLGGSVMDGADTKAMAKDDFLRSVLQPFFSQLSMYSYEATYSMGVPDVEVCRRGLLEDVLDESTMA</sequence>
<dbReference type="RefSeq" id="XP_013342163.1">
    <property type="nucleotide sequence ID" value="XM_013486709.1"/>
</dbReference>
<reference evidence="11 12" key="1">
    <citation type="journal article" date="2014" name="BMC Genomics">
        <title>Genome sequencing of four Aureobasidium pullulans varieties: biotechnological potential, stress tolerance, and description of new species.</title>
        <authorList>
            <person name="Gostin Ar C."/>
            <person name="Ohm R.A."/>
            <person name="Kogej T."/>
            <person name="Sonjak S."/>
            <person name="Turk M."/>
            <person name="Zajc J."/>
            <person name="Zalar P."/>
            <person name="Grube M."/>
            <person name="Sun H."/>
            <person name="Han J."/>
            <person name="Sharma A."/>
            <person name="Chiniquy J."/>
            <person name="Ngan C.Y."/>
            <person name="Lipzen A."/>
            <person name="Barry K."/>
            <person name="Grigoriev I.V."/>
            <person name="Gunde-Cimerman N."/>
        </authorList>
    </citation>
    <scope>NUCLEOTIDE SEQUENCE [LARGE SCALE GENOMIC DNA]</scope>
    <source>
        <strain evidence="11 12">EXF-2481</strain>
    </source>
</reference>
<dbReference type="InterPro" id="IPR056458">
    <property type="entry name" value="TPR_DOP1_M"/>
</dbReference>
<evidence type="ECO:0000256" key="4">
    <source>
        <dbReference type="ARBA" id="ARBA00023034"/>
    </source>
</evidence>
<dbReference type="GO" id="GO:0006895">
    <property type="term" value="P:Golgi to endosome transport"/>
    <property type="evidence" value="ECO:0007669"/>
    <property type="project" value="InterPro"/>
</dbReference>
<dbReference type="GO" id="GO:0005829">
    <property type="term" value="C:cytosol"/>
    <property type="evidence" value="ECO:0007669"/>
    <property type="project" value="GOC"/>
</dbReference>